<dbReference type="InterPro" id="IPR014284">
    <property type="entry name" value="RNA_pol_sigma-70_dom"/>
</dbReference>
<dbReference type="KEGG" id="clw:CLAC_10575"/>
<dbReference type="SUPFAM" id="SSF88946">
    <property type="entry name" value="Sigma2 domain of RNA polymerase sigma factors"/>
    <property type="match status" value="1"/>
</dbReference>
<dbReference type="Pfam" id="PF04542">
    <property type="entry name" value="Sigma70_r2"/>
    <property type="match status" value="1"/>
</dbReference>
<dbReference type="STRING" id="1408189.CLAC_10575"/>
<dbReference type="InterPro" id="IPR007627">
    <property type="entry name" value="RNA_pol_sigma70_r2"/>
</dbReference>
<dbReference type="Gene3D" id="1.10.1740.10">
    <property type="match status" value="1"/>
</dbReference>
<dbReference type="SUPFAM" id="SSF88659">
    <property type="entry name" value="Sigma3 and sigma4 domains of RNA polymerase sigma factors"/>
    <property type="match status" value="1"/>
</dbReference>
<keyword evidence="5" id="KW-0804">Transcription</keyword>
<protein>
    <submittedName>
        <fullName evidence="8">RNA polymerase sigma70 factor</fullName>
    </submittedName>
</protein>
<dbReference type="InterPro" id="IPR013249">
    <property type="entry name" value="RNA_pol_sigma70_r4_t2"/>
</dbReference>
<dbReference type="EMBL" id="CP006841">
    <property type="protein sequence ID" value="ALA68039.1"/>
    <property type="molecule type" value="Genomic_DNA"/>
</dbReference>
<dbReference type="InterPro" id="IPR036388">
    <property type="entry name" value="WH-like_DNA-bd_sf"/>
</dbReference>
<dbReference type="Proteomes" id="UP000058446">
    <property type="component" value="Chromosome"/>
</dbReference>
<dbReference type="PANTHER" id="PTHR43133">
    <property type="entry name" value="RNA POLYMERASE ECF-TYPE SIGMA FACTO"/>
    <property type="match status" value="1"/>
</dbReference>
<sequence length="159" mass="17940">MDDFTTSYRDCYPAVLAYLRRRSNDQVCEDLCAEVFTRAWKGWPPHGRPLPWLYGIAHNVVLEFYRGRERDLADYSVHDADAQSESAEEIVAGPLSILQALATLPEDDQEILRLHTWECLSPSDVALTLGISPATCRVRLHRARRRLTAALAEAKGSQS</sequence>
<dbReference type="GO" id="GO:0003677">
    <property type="term" value="F:DNA binding"/>
    <property type="evidence" value="ECO:0007669"/>
    <property type="project" value="UniProtKB-KW"/>
</dbReference>
<proteinExistence type="inferred from homology"/>
<dbReference type="RefSeq" id="WP_245621866.1">
    <property type="nucleotide sequence ID" value="NZ_CP006841.1"/>
</dbReference>
<evidence type="ECO:0000256" key="1">
    <source>
        <dbReference type="ARBA" id="ARBA00010641"/>
    </source>
</evidence>
<dbReference type="PATRIC" id="fig|1408189.4.peg.2129"/>
<evidence type="ECO:0000313" key="9">
    <source>
        <dbReference type="Proteomes" id="UP000058446"/>
    </source>
</evidence>
<name>A0A0K2H1Y1_9CORY</name>
<feature type="domain" description="RNA polymerase sigma factor 70 region 4 type 2" evidence="7">
    <location>
        <begin position="96"/>
        <end position="147"/>
    </location>
</feature>
<evidence type="ECO:0000256" key="4">
    <source>
        <dbReference type="ARBA" id="ARBA00023125"/>
    </source>
</evidence>
<dbReference type="AlphaFoldDB" id="A0A0K2H1Y1"/>
<keyword evidence="3" id="KW-0731">Sigma factor</keyword>
<dbReference type="Gene3D" id="1.10.10.10">
    <property type="entry name" value="Winged helix-like DNA-binding domain superfamily/Winged helix DNA-binding domain"/>
    <property type="match status" value="1"/>
</dbReference>
<feature type="domain" description="RNA polymerase sigma-70 region 2" evidence="6">
    <location>
        <begin position="8"/>
        <end position="70"/>
    </location>
</feature>
<dbReference type="PANTHER" id="PTHR43133:SF8">
    <property type="entry name" value="RNA POLYMERASE SIGMA FACTOR HI_1459-RELATED"/>
    <property type="match status" value="1"/>
</dbReference>
<dbReference type="NCBIfam" id="TIGR02937">
    <property type="entry name" value="sigma70-ECF"/>
    <property type="match status" value="1"/>
</dbReference>
<evidence type="ECO:0000256" key="5">
    <source>
        <dbReference type="ARBA" id="ARBA00023163"/>
    </source>
</evidence>
<dbReference type="InterPro" id="IPR013324">
    <property type="entry name" value="RNA_pol_sigma_r3/r4-like"/>
</dbReference>
<dbReference type="InterPro" id="IPR013325">
    <property type="entry name" value="RNA_pol_sigma_r2"/>
</dbReference>
<evidence type="ECO:0000256" key="3">
    <source>
        <dbReference type="ARBA" id="ARBA00023082"/>
    </source>
</evidence>
<dbReference type="GO" id="GO:0016987">
    <property type="term" value="F:sigma factor activity"/>
    <property type="evidence" value="ECO:0007669"/>
    <property type="project" value="UniProtKB-KW"/>
</dbReference>
<gene>
    <name evidence="8" type="ORF">CLAC_10575</name>
</gene>
<keyword evidence="9" id="KW-1185">Reference proteome</keyword>
<evidence type="ECO:0000259" key="6">
    <source>
        <dbReference type="Pfam" id="PF04542"/>
    </source>
</evidence>
<dbReference type="InterPro" id="IPR039425">
    <property type="entry name" value="RNA_pol_sigma-70-like"/>
</dbReference>
<dbReference type="GO" id="GO:0006352">
    <property type="term" value="P:DNA-templated transcription initiation"/>
    <property type="evidence" value="ECO:0007669"/>
    <property type="project" value="InterPro"/>
</dbReference>
<evidence type="ECO:0000259" key="7">
    <source>
        <dbReference type="Pfam" id="PF08281"/>
    </source>
</evidence>
<comment type="similarity">
    <text evidence="1">Belongs to the sigma-70 factor family. ECF subfamily.</text>
</comment>
<keyword evidence="2" id="KW-0805">Transcription regulation</keyword>
<accession>A0A0K2H1Y1</accession>
<organism evidence="8 9">
    <name type="scientific">Corynebacterium lactis RW2-5</name>
    <dbReference type="NCBI Taxonomy" id="1408189"/>
    <lineage>
        <taxon>Bacteria</taxon>
        <taxon>Bacillati</taxon>
        <taxon>Actinomycetota</taxon>
        <taxon>Actinomycetes</taxon>
        <taxon>Mycobacteriales</taxon>
        <taxon>Corynebacteriaceae</taxon>
        <taxon>Corynebacterium</taxon>
    </lineage>
</organism>
<reference evidence="8 9" key="1">
    <citation type="submission" date="2013-10" db="EMBL/GenBank/DDBJ databases">
        <title>Complete genome sequence of Corynebacterium lactis DSM 45799(T), isolated from raw cow milk.</title>
        <authorList>
            <person name="Ruckert C."/>
            <person name="Albersmeier A."/>
            <person name="Lipski A."/>
            <person name="Kalinowski J."/>
        </authorList>
    </citation>
    <scope>NUCLEOTIDE SEQUENCE [LARGE SCALE GENOMIC DNA]</scope>
    <source>
        <strain evidence="8 9">RW2-5</strain>
    </source>
</reference>
<evidence type="ECO:0000313" key="8">
    <source>
        <dbReference type="EMBL" id="ALA68039.1"/>
    </source>
</evidence>
<evidence type="ECO:0000256" key="2">
    <source>
        <dbReference type="ARBA" id="ARBA00023015"/>
    </source>
</evidence>
<dbReference type="Pfam" id="PF08281">
    <property type="entry name" value="Sigma70_r4_2"/>
    <property type="match status" value="1"/>
</dbReference>
<keyword evidence="4" id="KW-0238">DNA-binding</keyword>